<proteinExistence type="inferred from homology"/>
<evidence type="ECO:0000256" key="6">
    <source>
        <dbReference type="SAM" id="SignalP"/>
    </source>
</evidence>
<dbReference type="Pfam" id="PF08646">
    <property type="entry name" value="Rep_fac-A_C"/>
    <property type="match status" value="1"/>
</dbReference>
<feature type="domain" description="Replication protein A 70 kDa DNA-binding subunit B/D first OB fold" evidence="7">
    <location>
        <begin position="45"/>
        <end position="118"/>
    </location>
</feature>
<evidence type="ECO:0000313" key="10">
    <source>
        <dbReference type="Proteomes" id="UP000631114"/>
    </source>
</evidence>
<evidence type="ECO:0000256" key="1">
    <source>
        <dbReference type="ARBA" id="ARBA00005690"/>
    </source>
</evidence>
<dbReference type="InterPro" id="IPR047192">
    <property type="entry name" value="Euk_RPA1_DBD_C"/>
</dbReference>
<gene>
    <name evidence="9" type="ORF">IFM89_008660</name>
</gene>
<dbReference type="Gene3D" id="2.40.50.140">
    <property type="entry name" value="Nucleic acid-binding proteins"/>
    <property type="match status" value="3"/>
</dbReference>
<dbReference type="OrthoDB" id="1303206at2759"/>
<keyword evidence="6" id="KW-0732">Signal</keyword>
<dbReference type="Proteomes" id="UP000631114">
    <property type="component" value="Unassembled WGS sequence"/>
</dbReference>
<dbReference type="GO" id="GO:0003677">
    <property type="term" value="F:DNA binding"/>
    <property type="evidence" value="ECO:0007669"/>
    <property type="project" value="UniProtKB-KW"/>
</dbReference>
<evidence type="ECO:0000256" key="4">
    <source>
        <dbReference type="ARBA" id="ARBA00022833"/>
    </source>
</evidence>
<evidence type="ECO:0000256" key="2">
    <source>
        <dbReference type="ARBA" id="ARBA00022723"/>
    </source>
</evidence>
<feature type="domain" description="Replication factor A C-terminal" evidence="8">
    <location>
        <begin position="296"/>
        <end position="395"/>
    </location>
</feature>
<dbReference type="Pfam" id="PF02721">
    <property type="entry name" value="DUF223"/>
    <property type="match status" value="1"/>
</dbReference>
<dbReference type="AlphaFoldDB" id="A0A835LAK8"/>
<dbReference type="CDD" id="cd04480">
    <property type="entry name" value="RPA1_DBD_A_like"/>
    <property type="match status" value="1"/>
</dbReference>
<dbReference type="CDD" id="cd04476">
    <property type="entry name" value="RPA1_DBD_C"/>
    <property type="match status" value="1"/>
</dbReference>
<dbReference type="PANTHER" id="PTHR47165">
    <property type="entry name" value="OS03G0429900 PROTEIN"/>
    <property type="match status" value="1"/>
</dbReference>
<dbReference type="InterPro" id="IPR012340">
    <property type="entry name" value="NA-bd_OB-fold"/>
</dbReference>
<organism evidence="9 10">
    <name type="scientific">Coptis chinensis</name>
    <dbReference type="NCBI Taxonomy" id="261450"/>
    <lineage>
        <taxon>Eukaryota</taxon>
        <taxon>Viridiplantae</taxon>
        <taxon>Streptophyta</taxon>
        <taxon>Embryophyta</taxon>
        <taxon>Tracheophyta</taxon>
        <taxon>Spermatophyta</taxon>
        <taxon>Magnoliopsida</taxon>
        <taxon>Ranunculales</taxon>
        <taxon>Ranunculaceae</taxon>
        <taxon>Coptidoideae</taxon>
        <taxon>Coptis</taxon>
    </lineage>
</organism>
<evidence type="ECO:0000256" key="3">
    <source>
        <dbReference type="ARBA" id="ARBA00022771"/>
    </source>
</evidence>
<dbReference type="GO" id="GO:0008270">
    <property type="term" value="F:zinc ion binding"/>
    <property type="evidence" value="ECO:0007669"/>
    <property type="project" value="UniProtKB-KW"/>
</dbReference>
<protein>
    <recommendedName>
        <fullName evidence="11">Replication factor A C-terminal domain-containing protein</fullName>
    </recommendedName>
</protein>
<name>A0A835LAK8_9MAGN</name>
<evidence type="ECO:0008006" key="11">
    <source>
        <dbReference type="Google" id="ProtNLM"/>
    </source>
</evidence>
<dbReference type="InterPro" id="IPR013955">
    <property type="entry name" value="Rep_factor-A_C"/>
</dbReference>
<keyword evidence="5" id="KW-0238">DNA-binding</keyword>
<sequence>MMVTINTQKIAFSNSSLLLLLFHSLMRHHQEQQVPKSLQKGSKDSQEKKKRFDVVLIDEQGNQIQAIVPKNNSNTFLNVLHEGHVYHIENFSVQTRIDSYRPIQHEYPILIRWDTIVRGSSEAHLEIPKYNFDFVEFNKIRLLPKENQNLQDVYGTLESVSELMFRKGLMLKEIFLKNSIGTELKINLWENAIQLMDNVITYATSVPVLVVTLLTVGSYYDQYFLNSTSATHIYVNLEIPEVLELQNSSTFKERNISVLQASSSVERNMKNRSLRNRKTLSQILHMLNADSVGQVFTWKAIINDIVHDYAPSYKSCTKIGCRKKVIDKSDHYWCNNCNNAVPSPDARYQVKARIQDDTESTLITIFGDEAEELLKHPASELAKVIESTRSPTKAARMFSGTQDKCATCCKRAYLLEKVSATVVIHLNRLCASFYLASGKVVGGAEFDVVLDNNGKDLDTVSQQTKSRLHSVCLCMPKGRPIRKANAFTLHLTGMDAIKADAGHVAMDKWMQLTNISHVRDLSSMLTSAVEDPIVSSGKIFNYVSFKMTPPGYLPLSDINDQNQNCRIKFRVSRKWSIGKRIAWKN</sequence>
<feature type="chain" id="PRO_5032464586" description="Replication factor A C-terminal domain-containing protein" evidence="6">
    <location>
        <begin position="32"/>
        <end position="585"/>
    </location>
</feature>
<evidence type="ECO:0000259" key="8">
    <source>
        <dbReference type="Pfam" id="PF08646"/>
    </source>
</evidence>
<feature type="signal peptide" evidence="6">
    <location>
        <begin position="1"/>
        <end position="31"/>
    </location>
</feature>
<evidence type="ECO:0000313" key="9">
    <source>
        <dbReference type="EMBL" id="KAF9588248.1"/>
    </source>
</evidence>
<keyword evidence="4" id="KW-0862">Zinc</keyword>
<keyword evidence="3" id="KW-0863">Zinc-finger</keyword>
<evidence type="ECO:0000256" key="5">
    <source>
        <dbReference type="ARBA" id="ARBA00023125"/>
    </source>
</evidence>
<reference evidence="9 10" key="1">
    <citation type="submission" date="2020-10" db="EMBL/GenBank/DDBJ databases">
        <title>The Coptis chinensis genome and diversification of protoberbering-type alkaloids.</title>
        <authorList>
            <person name="Wang B."/>
            <person name="Shu S."/>
            <person name="Song C."/>
            <person name="Liu Y."/>
        </authorList>
    </citation>
    <scope>NUCLEOTIDE SEQUENCE [LARGE SCALE GENOMIC DNA]</scope>
    <source>
        <strain evidence="9">HL-2020</strain>
        <tissue evidence="9">Leaf</tissue>
    </source>
</reference>
<evidence type="ECO:0000259" key="7">
    <source>
        <dbReference type="Pfam" id="PF02721"/>
    </source>
</evidence>
<keyword evidence="2" id="KW-0479">Metal-binding</keyword>
<dbReference type="PANTHER" id="PTHR47165:SF4">
    <property type="entry name" value="OS03G0429900 PROTEIN"/>
    <property type="match status" value="1"/>
</dbReference>
<keyword evidence="10" id="KW-1185">Reference proteome</keyword>
<accession>A0A835LAK8</accession>
<comment type="similarity">
    <text evidence="1">Belongs to the replication factor A protein 1 family.</text>
</comment>
<comment type="caution">
    <text evidence="9">The sequence shown here is derived from an EMBL/GenBank/DDBJ whole genome shotgun (WGS) entry which is preliminary data.</text>
</comment>
<dbReference type="SUPFAM" id="SSF50249">
    <property type="entry name" value="Nucleic acid-binding proteins"/>
    <property type="match status" value="3"/>
</dbReference>
<dbReference type="InterPro" id="IPR003871">
    <property type="entry name" value="RFA1B/D_OB_1st"/>
</dbReference>
<dbReference type="EMBL" id="JADFTS010000009">
    <property type="protein sequence ID" value="KAF9588248.1"/>
    <property type="molecule type" value="Genomic_DNA"/>
</dbReference>